<evidence type="ECO:0000313" key="2">
    <source>
        <dbReference type="EMBL" id="SMX22142.1"/>
    </source>
</evidence>
<evidence type="ECO:0000313" key="3">
    <source>
        <dbReference type="Proteomes" id="UP000201838"/>
    </source>
</evidence>
<name>A0A238IW11_9RHOB</name>
<protein>
    <recommendedName>
        <fullName evidence="4">CAAX amino terminal protease self- immunity</fullName>
    </recommendedName>
</protein>
<sequence>MFRVFSGLGGQVGTLSIVLVSIASASVLALFFDTRALPAIGLLPLLPMTAVAGFAAPPLLSMLYGRGIGALKTVPFTLRGMAILIGTGAILAMPPIAIDLLTRFPRDINVAMPEAMYFYTAIALVAEVLFHLLPLAVLATLAPKRVPAIWVLLPVVFVEPAAQVVLGAGPVLQMTLVFVNVSLISAVQLWLFRRYGFAAMFGLRIAFYLFWHVIWGDIRLSLLF</sequence>
<feature type="transmembrane region" description="Helical" evidence="1">
    <location>
        <begin position="44"/>
        <end position="64"/>
    </location>
</feature>
<dbReference type="OrthoDB" id="7872314at2"/>
<evidence type="ECO:0000256" key="1">
    <source>
        <dbReference type="SAM" id="Phobius"/>
    </source>
</evidence>
<keyword evidence="1" id="KW-0472">Membrane</keyword>
<dbReference type="Proteomes" id="UP000201838">
    <property type="component" value="Unassembled WGS sequence"/>
</dbReference>
<feature type="transmembrane region" description="Helical" evidence="1">
    <location>
        <begin position="76"/>
        <end position="97"/>
    </location>
</feature>
<proteinExistence type="predicted"/>
<dbReference type="RefSeq" id="WP_093972138.1">
    <property type="nucleotide sequence ID" value="NZ_FXXQ01000001.1"/>
</dbReference>
<organism evidence="2 3">
    <name type="scientific">Boseongicola aestuarii</name>
    <dbReference type="NCBI Taxonomy" id="1470561"/>
    <lineage>
        <taxon>Bacteria</taxon>
        <taxon>Pseudomonadati</taxon>
        <taxon>Pseudomonadota</taxon>
        <taxon>Alphaproteobacteria</taxon>
        <taxon>Rhodobacterales</taxon>
        <taxon>Paracoccaceae</taxon>
        <taxon>Boseongicola</taxon>
    </lineage>
</organism>
<keyword evidence="3" id="KW-1185">Reference proteome</keyword>
<feature type="transmembrane region" description="Helical" evidence="1">
    <location>
        <begin position="117"/>
        <end position="141"/>
    </location>
</feature>
<keyword evidence="1" id="KW-0812">Transmembrane</keyword>
<feature type="transmembrane region" description="Helical" evidence="1">
    <location>
        <begin position="172"/>
        <end position="192"/>
    </location>
</feature>
<reference evidence="2 3" key="1">
    <citation type="submission" date="2017-05" db="EMBL/GenBank/DDBJ databases">
        <authorList>
            <person name="Song R."/>
            <person name="Chenine A.L."/>
            <person name="Ruprecht R.M."/>
        </authorList>
    </citation>
    <scope>NUCLEOTIDE SEQUENCE [LARGE SCALE GENOMIC DNA]</scope>
    <source>
        <strain evidence="2 3">CECT 8489</strain>
    </source>
</reference>
<feature type="transmembrane region" description="Helical" evidence="1">
    <location>
        <begin position="12"/>
        <end position="32"/>
    </location>
</feature>
<evidence type="ECO:0008006" key="4">
    <source>
        <dbReference type="Google" id="ProtNLM"/>
    </source>
</evidence>
<dbReference type="EMBL" id="FXXQ01000001">
    <property type="protein sequence ID" value="SMX22142.1"/>
    <property type="molecule type" value="Genomic_DNA"/>
</dbReference>
<accession>A0A238IW11</accession>
<keyword evidence="1" id="KW-1133">Transmembrane helix</keyword>
<dbReference type="AlphaFoldDB" id="A0A238IW11"/>
<feature type="transmembrane region" description="Helical" evidence="1">
    <location>
        <begin position="197"/>
        <end position="215"/>
    </location>
</feature>
<gene>
    <name evidence="2" type="ORF">BOA8489_00232</name>
</gene>